<keyword evidence="5" id="KW-0547">Nucleotide-binding</keyword>
<dbReference type="CDD" id="cd16917">
    <property type="entry name" value="HATPase_UhpB-NarQ-NarX-like"/>
    <property type="match status" value="1"/>
</dbReference>
<dbReference type="EMBL" id="CP071868">
    <property type="protein sequence ID" value="QTE29956.1"/>
    <property type="molecule type" value="Genomic_DNA"/>
</dbReference>
<feature type="domain" description="Histidine kinase/HSP90-like ATPase" evidence="10">
    <location>
        <begin position="285"/>
        <end position="382"/>
    </location>
</feature>
<dbReference type="KEGG" id="psic:J4E96_02715"/>
<dbReference type="GO" id="GO:0046983">
    <property type="term" value="F:protein dimerization activity"/>
    <property type="evidence" value="ECO:0007669"/>
    <property type="project" value="InterPro"/>
</dbReference>
<sequence>MSPSPRHFAHRVVGVALIVRLVAITVATFTLVGETMTAPILFSTVALGASGLLGLAYPAVLDFVVRHPLALIVDILVTLAVVATLGVESPFVLATFSTALIVGVLFERRTAVAAAVVLVAGYLLAARVEVLPDRGFMVAVGVPVLYVCLVAIGSVVQTAHEQQASAAREIALARESAASADERARLAREMHDSLGKTLLGIALAADALPMWVERDPAVALVEARGLAGGARQAADEARRLLVRMRVDQPDRPLVEVLASVCQQWQAHHGIPCRFTCAGAVDLSTDARYEILAIIGEALENVARHARASVVDVAVHGGADGAVLLSVQDDGQGFVPQSDGTSPRGHFGLTGMQERAQVAGASVTIRTGVGGGTRVLVQHPARLVRQIADEVA</sequence>
<keyword evidence="9" id="KW-1133">Transmembrane helix</keyword>
<protein>
    <recommendedName>
        <fullName evidence="2">histidine kinase</fullName>
        <ecNumber evidence="2">2.7.13.3</ecNumber>
    </recommendedName>
</protein>
<name>A0A8A4ZHF2_9MICO</name>
<keyword evidence="9" id="KW-0472">Membrane</keyword>
<dbReference type="EC" id="2.7.13.3" evidence="2"/>
<feature type="transmembrane region" description="Helical" evidence="9">
    <location>
        <begin position="12"/>
        <end position="32"/>
    </location>
</feature>
<dbReference type="InterPro" id="IPR003594">
    <property type="entry name" value="HATPase_dom"/>
</dbReference>
<feature type="transmembrane region" description="Helical" evidence="9">
    <location>
        <begin position="69"/>
        <end position="87"/>
    </location>
</feature>
<evidence type="ECO:0000256" key="2">
    <source>
        <dbReference type="ARBA" id="ARBA00012438"/>
    </source>
</evidence>
<dbReference type="PANTHER" id="PTHR24421:SF10">
    <property type="entry name" value="NITRATE_NITRITE SENSOR PROTEIN NARQ"/>
    <property type="match status" value="1"/>
</dbReference>
<dbReference type="Pfam" id="PF02518">
    <property type="entry name" value="HATPase_c"/>
    <property type="match status" value="1"/>
</dbReference>
<dbReference type="Pfam" id="PF07730">
    <property type="entry name" value="HisKA_3"/>
    <property type="match status" value="1"/>
</dbReference>
<evidence type="ECO:0000256" key="3">
    <source>
        <dbReference type="ARBA" id="ARBA00022553"/>
    </source>
</evidence>
<dbReference type="GO" id="GO:0005524">
    <property type="term" value="F:ATP binding"/>
    <property type="evidence" value="ECO:0007669"/>
    <property type="project" value="UniProtKB-KW"/>
</dbReference>
<dbReference type="PANTHER" id="PTHR24421">
    <property type="entry name" value="NITRATE/NITRITE SENSOR PROTEIN NARX-RELATED"/>
    <property type="match status" value="1"/>
</dbReference>
<dbReference type="RefSeq" id="WP_227424271.1">
    <property type="nucleotide sequence ID" value="NZ_CP071868.1"/>
</dbReference>
<keyword evidence="12" id="KW-1185">Reference proteome</keyword>
<dbReference type="AlphaFoldDB" id="A0A8A4ZHF2"/>
<keyword evidence="8" id="KW-0902">Two-component regulatory system</keyword>
<comment type="catalytic activity">
    <reaction evidence="1">
        <text>ATP + protein L-histidine = ADP + protein N-phospho-L-histidine.</text>
        <dbReference type="EC" id="2.7.13.3"/>
    </reaction>
</comment>
<feature type="transmembrane region" description="Helical" evidence="9">
    <location>
        <begin position="136"/>
        <end position="156"/>
    </location>
</feature>
<dbReference type="InterPro" id="IPR050482">
    <property type="entry name" value="Sensor_HK_TwoCompSys"/>
</dbReference>
<gene>
    <name evidence="11" type="ORF">J4E96_02715</name>
</gene>
<evidence type="ECO:0000256" key="7">
    <source>
        <dbReference type="ARBA" id="ARBA00022840"/>
    </source>
</evidence>
<dbReference type="Gene3D" id="3.30.565.10">
    <property type="entry name" value="Histidine kinase-like ATPase, C-terminal domain"/>
    <property type="match status" value="1"/>
</dbReference>
<dbReference type="Gene3D" id="1.20.5.1930">
    <property type="match status" value="1"/>
</dbReference>
<proteinExistence type="predicted"/>
<evidence type="ECO:0000259" key="10">
    <source>
        <dbReference type="SMART" id="SM00387"/>
    </source>
</evidence>
<evidence type="ECO:0000256" key="9">
    <source>
        <dbReference type="SAM" id="Phobius"/>
    </source>
</evidence>
<evidence type="ECO:0000256" key="1">
    <source>
        <dbReference type="ARBA" id="ARBA00000085"/>
    </source>
</evidence>
<dbReference type="InterPro" id="IPR011712">
    <property type="entry name" value="Sig_transdc_His_kin_sub3_dim/P"/>
</dbReference>
<dbReference type="GO" id="GO:0016020">
    <property type="term" value="C:membrane"/>
    <property type="evidence" value="ECO:0007669"/>
    <property type="project" value="InterPro"/>
</dbReference>
<dbReference type="InterPro" id="IPR036890">
    <property type="entry name" value="HATPase_C_sf"/>
</dbReference>
<evidence type="ECO:0000313" key="11">
    <source>
        <dbReference type="EMBL" id="QTE29956.1"/>
    </source>
</evidence>
<evidence type="ECO:0000313" key="12">
    <source>
        <dbReference type="Proteomes" id="UP000663937"/>
    </source>
</evidence>
<keyword evidence="7" id="KW-0067">ATP-binding</keyword>
<evidence type="ECO:0000256" key="5">
    <source>
        <dbReference type="ARBA" id="ARBA00022741"/>
    </source>
</evidence>
<keyword evidence="4" id="KW-0808">Transferase</keyword>
<feature type="transmembrane region" description="Helical" evidence="9">
    <location>
        <begin position="99"/>
        <end position="124"/>
    </location>
</feature>
<keyword evidence="3" id="KW-0597">Phosphoprotein</keyword>
<evidence type="ECO:0000256" key="6">
    <source>
        <dbReference type="ARBA" id="ARBA00022777"/>
    </source>
</evidence>
<dbReference type="GO" id="GO:0000155">
    <property type="term" value="F:phosphorelay sensor kinase activity"/>
    <property type="evidence" value="ECO:0007669"/>
    <property type="project" value="InterPro"/>
</dbReference>
<evidence type="ECO:0000256" key="8">
    <source>
        <dbReference type="ARBA" id="ARBA00023012"/>
    </source>
</evidence>
<dbReference type="SMART" id="SM00387">
    <property type="entry name" value="HATPase_c"/>
    <property type="match status" value="1"/>
</dbReference>
<feature type="transmembrane region" description="Helical" evidence="9">
    <location>
        <begin position="38"/>
        <end position="57"/>
    </location>
</feature>
<evidence type="ECO:0000256" key="4">
    <source>
        <dbReference type="ARBA" id="ARBA00022679"/>
    </source>
</evidence>
<keyword evidence="9" id="KW-0812">Transmembrane</keyword>
<keyword evidence="6 11" id="KW-0418">Kinase</keyword>
<reference evidence="11" key="1">
    <citation type="submission" date="2021-03" db="EMBL/GenBank/DDBJ databases">
        <title>Pengzhenrongella sicca gen. nov., sp. nov., a new member of suborder Micrococcineae isolated from High-Arctic tundra soil.</title>
        <authorList>
            <person name="Peng F."/>
        </authorList>
    </citation>
    <scope>NUCLEOTIDE SEQUENCE</scope>
    <source>
        <strain evidence="11">LRZ-2</strain>
    </source>
</reference>
<dbReference type="Proteomes" id="UP000663937">
    <property type="component" value="Chromosome"/>
</dbReference>
<organism evidence="11 12">
    <name type="scientific">Pengzhenrongella sicca</name>
    <dbReference type="NCBI Taxonomy" id="2819238"/>
    <lineage>
        <taxon>Bacteria</taxon>
        <taxon>Bacillati</taxon>
        <taxon>Actinomycetota</taxon>
        <taxon>Actinomycetes</taxon>
        <taxon>Micrococcales</taxon>
        <taxon>Pengzhenrongella</taxon>
    </lineage>
</organism>
<dbReference type="SUPFAM" id="SSF55874">
    <property type="entry name" value="ATPase domain of HSP90 chaperone/DNA topoisomerase II/histidine kinase"/>
    <property type="match status" value="1"/>
</dbReference>
<accession>A0A8A4ZHF2</accession>